<evidence type="ECO:0000256" key="3">
    <source>
        <dbReference type="ARBA" id="ARBA00012439"/>
    </source>
</evidence>
<evidence type="ECO:0000256" key="2">
    <source>
        <dbReference type="ARBA" id="ARBA00006706"/>
    </source>
</evidence>
<comment type="similarity">
    <text evidence="2 12">Belongs to the FPP/GGPP synthase family.</text>
</comment>
<dbReference type="GO" id="GO:0046872">
    <property type="term" value="F:metal ion binding"/>
    <property type="evidence" value="ECO:0007669"/>
    <property type="project" value="UniProtKB-KW"/>
</dbReference>
<keyword evidence="6" id="KW-0479">Metal-binding</keyword>
<keyword evidence="8" id="KW-0414">Isoprene biosynthesis</keyword>
<dbReference type="InterPro" id="IPR053378">
    <property type="entry name" value="Prenyl_diphosphate_synthase"/>
</dbReference>
<sequence>MDLKAEMKRLNVKIDAALSRFMPAEDEAPPAIHKAMRYSLFAGGKRLRPLLVLAGCRAVGGDEESVMAAACALEMIHTYSLIHDDLPAMDDDDLRRGMPTNHVVFGEATAILAGDGLLTRAFGLLAEEGLRSGQAPALVLQVIAELAEASGSLGMIGGQVVDMESENKQIDVATMEYIHAHKTGALIRASLRIGAFLGGGSSEQVAALSRYGDHLGLAFQITDDLLDIQGDPEKIGKPVGSDEKNNKATYPALLGLEKARQEAERVVQAALDSLDGFDEQAELLRDLARYLLVREN</sequence>
<dbReference type="GO" id="GO:0016114">
    <property type="term" value="P:terpenoid biosynthetic process"/>
    <property type="evidence" value="ECO:0007669"/>
    <property type="project" value="UniProtKB-ARBA"/>
</dbReference>
<dbReference type="RefSeq" id="WP_161261828.1">
    <property type="nucleotide sequence ID" value="NZ_JAFBDC010000013.1"/>
</dbReference>
<comment type="caution">
    <text evidence="13">The sequence shown here is derived from an EMBL/GenBank/DDBJ whole genome shotgun (WGS) entry which is preliminary data.</text>
</comment>
<evidence type="ECO:0000256" key="12">
    <source>
        <dbReference type="RuleBase" id="RU004466"/>
    </source>
</evidence>
<dbReference type="PANTHER" id="PTHR43281:SF1">
    <property type="entry name" value="FARNESYL DIPHOSPHATE SYNTHASE"/>
    <property type="match status" value="1"/>
</dbReference>
<keyword evidence="7" id="KW-0460">Magnesium</keyword>
<evidence type="ECO:0000256" key="11">
    <source>
        <dbReference type="ARBA" id="ARBA00049399"/>
    </source>
</evidence>
<evidence type="ECO:0000256" key="6">
    <source>
        <dbReference type="ARBA" id="ARBA00022723"/>
    </source>
</evidence>
<evidence type="ECO:0000256" key="1">
    <source>
        <dbReference type="ARBA" id="ARBA00001946"/>
    </source>
</evidence>
<dbReference type="NCBIfam" id="NF045485">
    <property type="entry name" value="FPPsyn"/>
    <property type="match status" value="1"/>
</dbReference>
<evidence type="ECO:0000313" key="13">
    <source>
        <dbReference type="EMBL" id="MZP43248.1"/>
    </source>
</evidence>
<dbReference type="PROSITE" id="PS00723">
    <property type="entry name" value="POLYPRENYL_SYNTHASE_1"/>
    <property type="match status" value="1"/>
</dbReference>
<dbReference type="InterPro" id="IPR033749">
    <property type="entry name" value="Polyprenyl_synt_CS"/>
</dbReference>
<evidence type="ECO:0000256" key="8">
    <source>
        <dbReference type="ARBA" id="ARBA00023229"/>
    </source>
</evidence>
<accession>A0A845LAL1</accession>
<dbReference type="Gene3D" id="1.10.600.10">
    <property type="entry name" value="Farnesyl Diphosphate Synthase"/>
    <property type="match status" value="1"/>
</dbReference>
<keyword evidence="5 12" id="KW-0808">Transferase</keyword>
<reference evidence="13 14" key="1">
    <citation type="submission" date="2020-01" db="EMBL/GenBank/DDBJ databases">
        <title>Whole genome sequence of Heliobacterium gestii DSM 11169.</title>
        <authorList>
            <person name="Kyndt J.A."/>
            <person name="Meyer T.E."/>
        </authorList>
    </citation>
    <scope>NUCLEOTIDE SEQUENCE [LARGE SCALE GENOMIC DNA]</scope>
    <source>
        <strain evidence="13 14">DSM 11169</strain>
    </source>
</reference>
<comment type="cofactor">
    <cofactor evidence="1">
        <name>Mg(2+)</name>
        <dbReference type="ChEBI" id="CHEBI:18420"/>
    </cofactor>
</comment>
<proteinExistence type="inferred from homology"/>
<evidence type="ECO:0000256" key="4">
    <source>
        <dbReference type="ARBA" id="ARBA00015100"/>
    </source>
</evidence>
<evidence type="ECO:0000256" key="7">
    <source>
        <dbReference type="ARBA" id="ARBA00022842"/>
    </source>
</evidence>
<dbReference type="SFLD" id="SFLDG01017">
    <property type="entry name" value="Polyprenyl_Transferase_Like"/>
    <property type="match status" value="1"/>
</dbReference>
<keyword evidence="14" id="KW-1185">Reference proteome</keyword>
<dbReference type="CDD" id="cd00685">
    <property type="entry name" value="Trans_IPPS_HT"/>
    <property type="match status" value="1"/>
</dbReference>
<evidence type="ECO:0000256" key="5">
    <source>
        <dbReference type="ARBA" id="ARBA00022679"/>
    </source>
</evidence>
<evidence type="ECO:0000256" key="9">
    <source>
        <dbReference type="ARBA" id="ARBA00032380"/>
    </source>
</evidence>
<dbReference type="EMBL" id="WXEX01000007">
    <property type="protein sequence ID" value="MZP43248.1"/>
    <property type="molecule type" value="Genomic_DNA"/>
</dbReference>
<evidence type="ECO:0000313" key="14">
    <source>
        <dbReference type="Proteomes" id="UP000471031"/>
    </source>
</evidence>
<dbReference type="SUPFAM" id="SSF48576">
    <property type="entry name" value="Terpenoid synthases"/>
    <property type="match status" value="1"/>
</dbReference>
<dbReference type="SFLD" id="SFLDS00005">
    <property type="entry name" value="Isoprenoid_Synthase_Type_I"/>
    <property type="match status" value="1"/>
</dbReference>
<dbReference type="GO" id="GO:0005737">
    <property type="term" value="C:cytoplasm"/>
    <property type="evidence" value="ECO:0007669"/>
    <property type="project" value="UniProtKB-ARBA"/>
</dbReference>
<gene>
    <name evidence="13" type="ORF">GTO89_09375</name>
</gene>
<dbReference type="InterPro" id="IPR000092">
    <property type="entry name" value="Polyprenyl_synt"/>
</dbReference>
<name>A0A845LAL1_HELGE</name>
<dbReference type="PROSITE" id="PS00444">
    <property type="entry name" value="POLYPRENYL_SYNTHASE_2"/>
    <property type="match status" value="1"/>
</dbReference>
<dbReference type="GO" id="GO:0004337">
    <property type="term" value="F:(2E,6E)-farnesyl diphosphate synthase activity"/>
    <property type="evidence" value="ECO:0007669"/>
    <property type="project" value="UniProtKB-EC"/>
</dbReference>
<comment type="catalytic activity">
    <reaction evidence="11">
        <text>isopentenyl diphosphate + (2E)-geranyl diphosphate = (2E,6E)-farnesyl diphosphate + diphosphate</text>
        <dbReference type="Rhea" id="RHEA:19361"/>
        <dbReference type="ChEBI" id="CHEBI:33019"/>
        <dbReference type="ChEBI" id="CHEBI:58057"/>
        <dbReference type="ChEBI" id="CHEBI:128769"/>
        <dbReference type="ChEBI" id="CHEBI:175763"/>
        <dbReference type="EC" id="2.5.1.10"/>
    </reaction>
</comment>
<dbReference type="EC" id="2.5.1.10" evidence="3"/>
<dbReference type="FunFam" id="1.10.600.10:FF:000001">
    <property type="entry name" value="Geranylgeranyl diphosphate synthase"/>
    <property type="match status" value="1"/>
</dbReference>
<dbReference type="AlphaFoldDB" id="A0A845LAL1"/>
<dbReference type="Pfam" id="PF00348">
    <property type="entry name" value="polyprenyl_synt"/>
    <property type="match status" value="1"/>
</dbReference>
<dbReference type="PANTHER" id="PTHR43281">
    <property type="entry name" value="FARNESYL DIPHOSPHATE SYNTHASE"/>
    <property type="match status" value="1"/>
</dbReference>
<evidence type="ECO:0000256" key="10">
    <source>
        <dbReference type="ARBA" id="ARBA00032873"/>
    </source>
</evidence>
<dbReference type="Proteomes" id="UP000471031">
    <property type="component" value="Unassembled WGS sequence"/>
</dbReference>
<organism evidence="13 14">
    <name type="scientific">Heliomicrobium gestii</name>
    <name type="common">Heliobacterium gestii</name>
    <dbReference type="NCBI Taxonomy" id="2699"/>
    <lineage>
        <taxon>Bacteria</taxon>
        <taxon>Bacillati</taxon>
        <taxon>Bacillota</taxon>
        <taxon>Clostridia</taxon>
        <taxon>Eubacteriales</taxon>
        <taxon>Heliobacteriaceae</taxon>
        <taxon>Heliomicrobium</taxon>
    </lineage>
</organism>
<dbReference type="OrthoDB" id="9805316at2"/>
<protein>
    <recommendedName>
        <fullName evidence="4">Farnesyl diphosphate synthase</fullName>
        <ecNumber evidence="3">2.5.1.10</ecNumber>
    </recommendedName>
    <alternativeName>
        <fullName evidence="10">(2E,6E)-farnesyl diphosphate synthase</fullName>
    </alternativeName>
    <alternativeName>
        <fullName evidence="9">Geranyltranstransferase</fullName>
    </alternativeName>
</protein>
<dbReference type="InterPro" id="IPR008949">
    <property type="entry name" value="Isoprenoid_synthase_dom_sf"/>
</dbReference>